<dbReference type="OrthoDB" id="4062651at2759"/>
<dbReference type="PANTHER" id="PTHR44167">
    <property type="entry name" value="OVARIAN-SPECIFIC SERINE/THREONINE-PROTEIN KINASE LOK-RELATED"/>
    <property type="match status" value="1"/>
</dbReference>
<accession>A0A9N9A271</accession>
<dbReference type="Proteomes" id="UP000789572">
    <property type="component" value="Unassembled WGS sequence"/>
</dbReference>
<evidence type="ECO:0000313" key="2">
    <source>
        <dbReference type="EMBL" id="CAG8516958.1"/>
    </source>
</evidence>
<comment type="caution">
    <text evidence="2">The sequence shown here is derived from an EMBL/GenBank/DDBJ whole genome shotgun (WGS) entry which is preliminary data.</text>
</comment>
<keyword evidence="3" id="KW-1185">Reference proteome</keyword>
<dbReference type="GO" id="GO:0005524">
    <property type="term" value="F:ATP binding"/>
    <property type="evidence" value="ECO:0007669"/>
    <property type="project" value="InterPro"/>
</dbReference>
<reference evidence="2" key="1">
    <citation type="submission" date="2021-06" db="EMBL/GenBank/DDBJ databases">
        <authorList>
            <person name="Kallberg Y."/>
            <person name="Tangrot J."/>
            <person name="Rosling A."/>
        </authorList>
    </citation>
    <scope>NUCLEOTIDE SEQUENCE</scope>
    <source>
        <strain evidence="2">IA702</strain>
    </source>
</reference>
<dbReference type="InterPro" id="IPR011009">
    <property type="entry name" value="Kinase-like_dom_sf"/>
</dbReference>
<gene>
    <name evidence="2" type="ORF">POCULU_LOCUS3370</name>
</gene>
<dbReference type="InterPro" id="IPR000719">
    <property type="entry name" value="Prot_kinase_dom"/>
</dbReference>
<feature type="domain" description="Protein kinase" evidence="1">
    <location>
        <begin position="1"/>
        <end position="247"/>
    </location>
</feature>
<dbReference type="GO" id="GO:0004674">
    <property type="term" value="F:protein serine/threonine kinase activity"/>
    <property type="evidence" value="ECO:0007669"/>
    <property type="project" value="TreeGrafter"/>
</dbReference>
<dbReference type="Gene3D" id="1.10.510.10">
    <property type="entry name" value="Transferase(Phosphotransferase) domain 1"/>
    <property type="match status" value="1"/>
</dbReference>
<dbReference type="PANTHER" id="PTHR44167:SF24">
    <property type="entry name" value="SERINE_THREONINE-PROTEIN KINASE CHK2"/>
    <property type="match status" value="1"/>
</dbReference>
<dbReference type="AlphaFoldDB" id="A0A9N9A271"/>
<name>A0A9N9A271_9GLOM</name>
<evidence type="ECO:0000313" key="3">
    <source>
        <dbReference type="Proteomes" id="UP000789572"/>
    </source>
</evidence>
<protein>
    <submittedName>
        <fullName evidence="2">2455_t:CDS:1</fullName>
    </submittedName>
</protein>
<proteinExistence type="predicted"/>
<dbReference type="EMBL" id="CAJVPJ010000368">
    <property type="protein sequence ID" value="CAG8516958.1"/>
    <property type="molecule type" value="Genomic_DNA"/>
</dbReference>
<dbReference type="GO" id="GO:0044773">
    <property type="term" value="P:mitotic DNA damage checkpoint signaling"/>
    <property type="evidence" value="ECO:0007669"/>
    <property type="project" value="TreeGrafter"/>
</dbReference>
<dbReference type="SUPFAM" id="SSF56112">
    <property type="entry name" value="Protein kinase-like (PK-like)"/>
    <property type="match status" value="1"/>
</dbReference>
<dbReference type="Pfam" id="PF00069">
    <property type="entry name" value="Pkinase"/>
    <property type="match status" value="1"/>
</dbReference>
<sequence>MTWPLFVKNCKWITWNISDMVPQVMSIIYKGTGSLKNSVVKVFKSSVLSDAIAQEINLLKWLKECNAPHTIRIKENGNQWVTLVPICNICCLSSPSSFQKCHWIQGIEALKWLHDKGYVHWDIRPENIMQAGGNLVLSDFGSCVQIGSTIFEGTTRFASDSIITQLQASLIVDFQPSDDLHPLLRVAQWCDMNPSYWSNLHACDTNTNTELNKIQRFWQIQTSNLVKFTDAIPVHDDLANVFNSNWY</sequence>
<dbReference type="GO" id="GO:0005634">
    <property type="term" value="C:nucleus"/>
    <property type="evidence" value="ECO:0007669"/>
    <property type="project" value="TreeGrafter"/>
</dbReference>
<dbReference type="PROSITE" id="PS50011">
    <property type="entry name" value="PROTEIN_KINASE_DOM"/>
    <property type="match status" value="1"/>
</dbReference>
<evidence type="ECO:0000259" key="1">
    <source>
        <dbReference type="PROSITE" id="PS50011"/>
    </source>
</evidence>
<organism evidence="2 3">
    <name type="scientific">Paraglomus occultum</name>
    <dbReference type="NCBI Taxonomy" id="144539"/>
    <lineage>
        <taxon>Eukaryota</taxon>
        <taxon>Fungi</taxon>
        <taxon>Fungi incertae sedis</taxon>
        <taxon>Mucoromycota</taxon>
        <taxon>Glomeromycotina</taxon>
        <taxon>Glomeromycetes</taxon>
        <taxon>Paraglomerales</taxon>
        <taxon>Paraglomeraceae</taxon>
        <taxon>Paraglomus</taxon>
    </lineage>
</organism>